<reference evidence="2" key="1">
    <citation type="submission" date="2014-12" db="EMBL/GenBank/DDBJ databases">
        <title>Insight into the proteome of Arion vulgaris.</title>
        <authorList>
            <person name="Aradska J."/>
            <person name="Bulat T."/>
            <person name="Smidak R."/>
            <person name="Sarate P."/>
            <person name="Gangsoo J."/>
            <person name="Sialana F."/>
            <person name="Bilban M."/>
            <person name="Lubec G."/>
        </authorList>
    </citation>
    <scope>NUCLEOTIDE SEQUENCE</scope>
    <source>
        <tissue evidence="2">Skin</tissue>
    </source>
</reference>
<protein>
    <submittedName>
        <fullName evidence="2">Uncharacterized protein</fullName>
    </submittedName>
</protein>
<dbReference type="EMBL" id="HACG01002303">
    <property type="protein sequence ID" value="CEK49168.1"/>
    <property type="molecule type" value="Transcribed_RNA"/>
</dbReference>
<name>A0A0B6XZ75_9EUPU</name>
<gene>
    <name evidence="2" type="primary">ORF6649</name>
</gene>
<evidence type="ECO:0000256" key="1">
    <source>
        <dbReference type="SAM" id="Phobius"/>
    </source>
</evidence>
<feature type="non-terminal residue" evidence="2">
    <location>
        <position position="1"/>
    </location>
</feature>
<organism evidence="2">
    <name type="scientific">Arion vulgaris</name>
    <dbReference type="NCBI Taxonomy" id="1028688"/>
    <lineage>
        <taxon>Eukaryota</taxon>
        <taxon>Metazoa</taxon>
        <taxon>Spiralia</taxon>
        <taxon>Lophotrochozoa</taxon>
        <taxon>Mollusca</taxon>
        <taxon>Gastropoda</taxon>
        <taxon>Heterobranchia</taxon>
        <taxon>Euthyneura</taxon>
        <taxon>Panpulmonata</taxon>
        <taxon>Eupulmonata</taxon>
        <taxon>Stylommatophora</taxon>
        <taxon>Helicina</taxon>
        <taxon>Arionoidea</taxon>
        <taxon>Arionidae</taxon>
        <taxon>Arion</taxon>
    </lineage>
</organism>
<sequence>CHDFHFSLIHLLVYSFTAVCLEISYGATNEMKTDLCELCGYHAFVDTLVLLPLICECYNFMDTIMVLPWICGYIIVDSIIVLP</sequence>
<accession>A0A0B6XZ75</accession>
<evidence type="ECO:0000313" key="2">
    <source>
        <dbReference type="EMBL" id="CEK49168.1"/>
    </source>
</evidence>
<keyword evidence="1" id="KW-1133">Transmembrane helix</keyword>
<proteinExistence type="predicted"/>
<feature type="transmembrane region" description="Helical" evidence="1">
    <location>
        <begin position="6"/>
        <end position="23"/>
    </location>
</feature>
<feature type="transmembrane region" description="Helical" evidence="1">
    <location>
        <begin position="35"/>
        <end position="54"/>
    </location>
</feature>
<dbReference type="AlphaFoldDB" id="A0A0B6XZ75"/>
<feature type="transmembrane region" description="Helical" evidence="1">
    <location>
        <begin position="60"/>
        <end position="82"/>
    </location>
</feature>
<keyword evidence="1" id="KW-0812">Transmembrane</keyword>
<keyword evidence="1" id="KW-0472">Membrane</keyword>